<dbReference type="OrthoDB" id="6132182at2759"/>
<evidence type="ECO:0000313" key="7">
    <source>
        <dbReference type="EMBL" id="KAF5310602.1"/>
    </source>
</evidence>
<evidence type="ECO:0000256" key="3">
    <source>
        <dbReference type="SAM" id="MobiDB-lite"/>
    </source>
</evidence>
<sequence>MQPVEDVLNSLVIDQLSLSLSPSSLQMRSSLLILCTLLAAVMHTVNASTPVYDGKDGHGHGAPSRDHNNGGSHHGQCTTLLERKEWRVLTDEGKHDYIRAVKCLQKLPAKRPVNPASVSRFDEFQGFHISMAERVHLAGQFLPWHRQFLKRYELALQNECHYKGAAPYWDWTQDADEFSSIKGSPIFDPVTGFGGDGVSGTYTIPANVNSVPQLVPTIPSKFKGCVGDGPFANLTLHMGPGKLNTTHCLTRGIDNTLRVRLNSAAVANTTKQRTFEDFRVQLEGQPVTDSPRIHDGGHFSVGGDMSNFYSSPGDPIFYLHHANLDRVWWNWQQMLPHRLYEITGRSTINPPYVNVTLDFPLIMAPLGPTVPIREVMDIHSVPSCYTYV</sequence>
<feature type="domain" description="Tyrosinase copper-binding" evidence="5">
    <location>
        <begin position="136"/>
        <end position="153"/>
    </location>
</feature>
<feature type="domain" description="Tyrosinase copper-binding" evidence="6">
    <location>
        <begin position="314"/>
        <end position="325"/>
    </location>
</feature>
<comment type="caution">
    <text evidence="7">The sequence shown here is derived from an EMBL/GenBank/DDBJ whole genome shotgun (WGS) entry which is preliminary data.</text>
</comment>
<dbReference type="PANTHER" id="PTHR11474">
    <property type="entry name" value="TYROSINASE FAMILY MEMBER"/>
    <property type="match status" value="1"/>
</dbReference>
<name>A0A8H5ESC3_9AGAR</name>
<dbReference type="EMBL" id="JAACJJ010000057">
    <property type="protein sequence ID" value="KAF5310602.1"/>
    <property type="molecule type" value="Genomic_DNA"/>
</dbReference>
<dbReference type="GO" id="GO:0016491">
    <property type="term" value="F:oxidoreductase activity"/>
    <property type="evidence" value="ECO:0007669"/>
    <property type="project" value="InterPro"/>
</dbReference>
<dbReference type="GO" id="GO:0046872">
    <property type="term" value="F:metal ion binding"/>
    <property type="evidence" value="ECO:0007669"/>
    <property type="project" value="UniProtKB-KW"/>
</dbReference>
<evidence type="ECO:0000256" key="2">
    <source>
        <dbReference type="ARBA" id="ARBA00023008"/>
    </source>
</evidence>
<keyword evidence="8" id="KW-1185">Reference proteome</keyword>
<evidence type="ECO:0000256" key="1">
    <source>
        <dbReference type="ARBA" id="ARBA00022723"/>
    </source>
</evidence>
<dbReference type="PANTHER" id="PTHR11474:SF126">
    <property type="entry name" value="TYROSINASE-LIKE PROTEIN TYR-1-RELATED"/>
    <property type="match status" value="1"/>
</dbReference>
<keyword evidence="1" id="KW-0479">Metal-binding</keyword>
<dbReference type="PRINTS" id="PR00092">
    <property type="entry name" value="TYROSINASE"/>
</dbReference>
<reference evidence="7 8" key="1">
    <citation type="journal article" date="2020" name="ISME J.">
        <title>Uncovering the hidden diversity of litter-decomposition mechanisms in mushroom-forming fungi.</title>
        <authorList>
            <person name="Floudas D."/>
            <person name="Bentzer J."/>
            <person name="Ahren D."/>
            <person name="Johansson T."/>
            <person name="Persson P."/>
            <person name="Tunlid A."/>
        </authorList>
    </citation>
    <scope>NUCLEOTIDE SEQUENCE [LARGE SCALE GENOMIC DNA]</scope>
    <source>
        <strain evidence="7 8">CBS 101986</strain>
    </source>
</reference>
<dbReference type="InterPro" id="IPR008922">
    <property type="entry name" value="Di-copper_centre_dom_sf"/>
</dbReference>
<feature type="signal peptide" evidence="4">
    <location>
        <begin position="1"/>
        <end position="47"/>
    </location>
</feature>
<accession>A0A8H5ESC3</accession>
<evidence type="ECO:0000259" key="6">
    <source>
        <dbReference type="PROSITE" id="PS00498"/>
    </source>
</evidence>
<dbReference type="InterPro" id="IPR050316">
    <property type="entry name" value="Tyrosinase/Hemocyanin"/>
</dbReference>
<feature type="region of interest" description="Disordered" evidence="3">
    <location>
        <begin position="52"/>
        <end position="76"/>
    </location>
</feature>
<organism evidence="7 8">
    <name type="scientific">Psilocybe cf. subviscida</name>
    <dbReference type="NCBI Taxonomy" id="2480587"/>
    <lineage>
        <taxon>Eukaryota</taxon>
        <taxon>Fungi</taxon>
        <taxon>Dikarya</taxon>
        <taxon>Basidiomycota</taxon>
        <taxon>Agaricomycotina</taxon>
        <taxon>Agaricomycetes</taxon>
        <taxon>Agaricomycetidae</taxon>
        <taxon>Agaricales</taxon>
        <taxon>Agaricineae</taxon>
        <taxon>Strophariaceae</taxon>
        <taxon>Psilocybe</taxon>
    </lineage>
</organism>
<feature type="chain" id="PRO_5034981020" description="Tyrosinase copper-binding domain-containing protein" evidence="4">
    <location>
        <begin position="48"/>
        <end position="388"/>
    </location>
</feature>
<dbReference type="Pfam" id="PF00264">
    <property type="entry name" value="Tyrosinase"/>
    <property type="match status" value="1"/>
</dbReference>
<evidence type="ECO:0000259" key="5">
    <source>
        <dbReference type="PROSITE" id="PS00497"/>
    </source>
</evidence>
<keyword evidence="2" id="KW-0186">Copper</keyword>
<evidence type="ECO:0000313" key="8">
    <source>
        <dbReference type="Proteomes" id="UP000567179"/>
    </source>
</evidence>
<dbReference type="PROSITE" id="PS00498">
    <property type="entry name" value="TYROSINASE_2"/>
    <property type="match status" value="1"/>
</dbReference>
<keyword evidence="4" id="KW-0732">Signal</keyword>
<gene>
    <name evidence="7" type="ORF">D9619_007768</name>
</gene>
<proteinExistence type="predicted"/>
<dbReference type="Proteomes" id="UP000567179">
    <property type="component" value="Unassembled WGS sequence"/>
</dbReference>
<feature type="compositionally biased region" description="Basic and acidic residues" evidence="3">
    <location>
        <begin position="53"/>
        <end position="68"/>
    </location>
</feature>
<dbReference type="InterPro" id="IPR002227">
    <property type="entry name" value="Tyrosinase_Cu-bd"/>
</dbReference>
<dbReference type="Gene3D" id="1.10.1280.10">
    <property type="entry name" value="Di-copper center containing domain from catechol oxidase"/>
    <property type="match status" value="1"/>
</dbReference>
<protein>
    <recommendedName>
        <fullName evidence="5 6">Tyrosinase copper-binding domain-containing protein</fullName>
    </recommendedName>
</protein>
<evidence type="ECO:0000256" key="4">
    <source>
        <dbReference type="SAM" id="SignalP"/>
    </source>
</evidence>
<dbReference type="AlphaFoldDB" id="A0A8H5ESC3"/>
<dbReference type="SUPFAM" id="SSF48056">
    <property type="entry name" value="Di-copper centre-containing domain"/>
    <property type="match status" value="1"/>
</dbReference>
<dbReference type="PROSITE" id="PS00497">
    <property type="entry name" value="TYROSINASE_1"/>
    <property type="match status" value="1"/>
</dbReference>